<keyword evidence="5" id="KW-0805">Transcription regulation</keyword>
<evidence type="ECO:0000259" key="7">
    <source>
        <dbReference type="PROSITE" id="PS51666"/>
    </source>
</evidence>
<keyword evidence="10" id="KW-1185">Reference proteome</keyword>
<reference evidence="9" key="1">
    <citation type="submission" date="2022-12" db="EMBL/GenBank/DDBJ databases">
        <title>Draft genome assemblies for two species of Escallonia (Escalloniales).</title>
        <authorList>
            <person name="Chanderbali A."/>
            <person name="Dervinis C."/>
            <person name="Anghel I."/>
            <person name="Soltis D."/>
            <person name="Soltis P."/>
            <person name="Zapata F."/>
        </authorList>
    </citation>
    <scope>NUCLEOTIDE SEQUENCE</scope>
    <source>
        <strain evidence="9">UCBG64.0493</strain>
        <tissue evidence="9">Leaf</tissue>
    </source>
</reference>
<feature type="compositionally biased region" description="Polar residues" evidence="6">
    <location>
        <begin position="385"/>
        <end position="396"/>
    </location>
</feature>
<evidence type="ECO:0000313" key="10">
    <source>
        <dbReference type="Proteomes" id="UP001188597"/>
    </source>
</evidence>
<comment type="caution">
    <text evidence="9">The sequence shown here is derived from an EMBL/GenBank/DDBJ whole genome shotgun (WGS) entry which is preliminary data.</text>
</comment>
<evidence type="ECO:0000256" key="2">
    <source>
        <dbReference type="ARBA" id="ARBA00008122"/>
    </source>
</evidence>
<dbReference type="EMBL" id="JAVXUP010000005">
    <property type="protein sequence ID" value="KAK3043573.1"/>
    <property type="molecule type" value="Genomic_DNA"/>
</dbReference>
<dbReference type="AlphaFoldDB" id="A0AA89BJL8"/>
<feature type="short sequence motif" description="Bipartite nuclear localization signal" evidence="4">
    <location>
        <begin position="183"/>
        <end position="190"/>
    </location>
</feature>
<dbReference type="GO" id="GO:0099402">
    <property type="term" value="P:plant organ development"/>
    <property type="evidence" value="ECO:0007669"/>
    <property type="project" value="UniProtKB-ARBA"/>
</dbReference>
<dbReference type="InterPro" id="IPR031137">
    <property type="entry name" value="GRF"/>
</dbReference>
<dbReference type="PROSITE" id="PS51666">
    <property type="entry name" value="QLQ"/>
    <property type="match status" value="1"/>
</dbReference>
<evidence type="ECO:0000256" key="6">
    <source>
        <dbReference type="SAM" id="MobiDB-lite"/>
    </source>
</evidence>
<keyword evidence="5" id="KW-0804">Transcription</keyword>
<feature type="compositionally biased region" description="Basic and acidic residues" evidence="6">
    <location>
        <begin position="1"/>
        <end position="18"/>
    </location>
</feature>
<feature type="region of interest" description="Disordered" evidence="6">
    <location>
        <begin position="367"/>
        <end position="396"/>
    </location>
</feature>
<evidence type="ECO:0000256" key="1">
    <source>
        <dbReference type="ARBA" id="ARBA00004123"/>
    </source>
</evidence>
<feature type="region of interest" description="Disordered" evidence="6">
    <location>
        <begin position="1"/>
        <end position="54"/>
    </location>
</feature>
<dbReference type="SMART" id="SM00951">
    <property type="entry name" value="QLQ"/>
    <property type="match status" value="1"/>
</dbReference>
<evidence type="ECO:0000256" key="5">
    <source>
        <dbReference type="RuleBase" id="RU367127"/>
    </source>
</evidence>
<evidence type="ECO:0000313" key="9">
    <source>
        <dbReference type="EMBL" id="KAK3043573.1"/>
    </source>
</evidence>
<sequence>MDIHLKQHWRDQRQHDQSDSQDQQQHPPSVKFPRLLQLEPPPSGSSSALPLFDPEPTAKLISTNSLSEFPPDHSTSPARFPRMMMGSGYFSMAQWQELEVQALIFRHMLAGAAIPPQLLHLLKKSFLISPTNPHHPYMVQSGYWGKGAMDPEPGRCRRTDGKKWRCSREVMAGHKYCERHMHRGRHRSRKPVEIATPTTPTAGGGISRSGGGVLQTNANPIAAMAAGGSHFALSEPSPSFDLLNLKQRPSESVYERKDIFRTQIELSEEGKSGGQILRQFFDDWPRSLQESDNSGNNMRAVTSATSLSISTPANPPSDFALKLSTGNADKSGSQDDYVEGERAELNWGTAWGSNRVASMGGPLAEALRSSTSSSSPTSVLHQLRRGSTSEASYVRT</sequence>
<dbReference type="GO" id="GO:0006351">
    <property type="term" value="P:DNA-templated transcription"/>
    <property type="evidence" value="ECO:0007669"/>
    <property type="project" value="UniProtKB-UniRule"/>
</dbReference>
<feature type="short sequence motif" description="Bipartite nuclear localization signal" evidence="4">
    <location>
        <begin position="155"/>
        <end position="165"/>
    </location>
</feature>
<dbReference type="Pfam" id="PF08880">
    <property type="entry name" value="QLQ"/>
    <property type="match status" value="1"/>
</dbReference>
<evidence type="ECO:0000256" key="4">
    <source>
        <dbReference type="PROSITE-ProRule" id="PRU01002"/>
    </source>
</evidence>
<keyword evidence="3 4" id="KW-0539">Nucleus</keyword>
<dbReference type="PANTHER" id="PTHR31602:SF63">
    <property type="entry name" value="GROWTH-REGULATING FACTOR 3"/>
    <property type="match status" value="1"/>
</dbReference>
<comment type="function">
    <text evidence="5">Transcription activator.</text>
</comment>
<keyword evidence="5" id="KW-0010">Activator</keyword>
<proteinExistence type="inferred from homology"/>
<comment type="domain">
    <text evidence="5">The QLQ domain and WRC domain may be involved in protein-protein interaction and DNA-binding, respectively.</text>
</comment>
<evidence type="ECO:0000259" key="8">
    <source>
        <dbReference type="PROSITE" id="PS51667"/>
    </source>
</evidence>
<dbReference type="GO" id="GO:0005524">
    <property type="term" value="F:ATP binding"/>
    <property type="evidence" value="ECO:0007669"/>
    <property type="project" value="UniProtKB-UniRule"/>
</dbReference>
<evidence type="ECO:0000256" key="3">
    <source>
        <dbReference type="ARBA" id="ARBA00023242"/>
    </source>
</evidence>
<dbReference type="InterPro" id="IPR014978">
    <property type="entry name" value="Gln-Leu-Gln_QLQ"/>
</dbReference>
<feature type="compositionally biased region" description="Low complexity" evidence="6">
    <location>
        <begin position="369"/>
        <end position="378"/>
    </location>
</feature>
<protein>
    <recommendedName>
        <fullName evidence="5">Growth-regulating factor</fullName>
    </recommendedName>
</protein>
<comment type="subcellular location">
    <subcellularLocation>
        <location evidence="1 4 5">Nucleus</location>
    </subcellularLocation>
</comment>
<accession>A0AA89BJL8</accession>
<name>A0AA89BJL8_9ASTE</name>
<dbReference type="PANTHER" id="PTHR31602">
    <property type="entry name" value="GROWTH-REGULATING FACTOR 5"/>
    <property type="match status" value="1"/>
</dbReference>
<feature type="domain" description="QLQ" evidence="7">
    <location>
        <begin position="89"/>
        <end position="124"/>
    </location>
</feature>
<comment type="similarity">
    <text evidence="2 5">Belongs to the GRF family.</text>
</comment>
<dbReference type="Proteomes" id="UP001188597">
    <property type="component" value="Unassembled WGS sequence"/>
</dbReference>
<gene>
    <name evidence="9" type="ORF">RJ639_002152</name>
</gene>
<feature type="domain" description="WRC" evidence="8">
    <location>
        <begin position="150"/>
        <end position="194"/>
    </location>
</feature>
<organism evidence="9 10">
    <name type="scientific">Escallonia herrerae</name>
    <dbReference type="NCBI Taxonomy" id="1293975"/>
    <lineage>
        <taxon>Eukaryota</taxon>
        <taxon>Viridiplantae</taxon>
        <taxon>Streptophyta</taxon>
        <taxon>Embryophyta</taxon>
        <taxon>Tracheophyta</taxon>
        <taxon>Spermatophyta</taxon>
        <taxon>Magnoliopsida</taxon>
        <taxon>eudicotyledons</taxon>
        <taxon>Gunneridae</taxon>
        <taxon>Pentapetalae</taxon>
        <taxon>asterids</taxon>
        <taxon>campanulids</taxon>
        <taxon>Escalloniales</taxon>
        <taxon>Escalloniaceae</taxon>
        <taxon>Escallonia</taxon>
    </lineage>
</organism>
<dbReference type="GO" id="GO:0005634">
    <property type="term" value="C:nucleus"/>
    <property type="evidence" value="ECO:0007669"/>
    <property type="project" value="UniProtKB-SubCell"/>
</dbReference>
<dbReference type="InterPro" id="IPR014977">
    <property type="entry name" value="WRC_dom"/>
</dbReference>
<dbReference type="Pfam" id="PF08879">
    <property type="entry name" value="WRC"/>
    <property type="match status" value="1"/>
</dbReference>
<dbReference type="PROSITE" id="PS51667">
    <property type="entry name" value="WRC"/>
    <property type="match status" value="1"/>
</dbReference>
<feature type="region of interest" description="Disordered" evidence="6">
    <location>
        <begin position="306"/>
        <end position="337"/>
    </location>
</feature>
<dbReference type="GO" id="GO:0006355">
    <property type="term" value="P:regulation of DNA-templated transcription"/>
    <property type="evidence" value="ECO:0007669"/>
    <property type="project" value="InterPro"/>
</dbReference>